<dbReference type="EMBL" id="NFHM01000061">
    <property type="protein sequence ID" value="OUN38376.1"/>
    <property type="molecule type" value="Genomic_DNA"/>
</dbReference>
<organism evidence="1 2">
    <name type="scientific">Anaerotignum lactatifermentans</name>
    <dbReference type="NCBI Taxonomy" id="160404"/>
    <lineage>
        <taxon>Bacteria</taxon>
        <taxon>Bacillati</taxon>
        <taxon>Bacillota</taxon>
        <taxon>Clostridia</taxon>
        <taxon>Lachnospirales</taxon>
        <taxon>Anaerotignaceae</taxon>
        <taxon>Anaerotignum</taxon>
    </lineage>
</organism>
<sequence length="216" mass="25736">MRKLTNLFQKKQKQEKLPEDIFFSPRCVYYESDMEGITSGQYQVFTMYPSLYMEESDDDFWKLCNGILHGLLQNRNVLIAVKIIDSSPETKKAVLQKLTEWKNINPEAVILESDEGYQILCSADEMIFDCKQFEEDFMVLCDCKIYGYSHEVECLHPEQAKQLIAQYQYDIYLYYYKYPDYLEIRVKSNCKEKDLLNVISRVCKENQRRLFVEYEG</sequence>
<dbReference type="AlphaFoldDB" id="A0A1Y3TP96"/>
<protein>
    <submittedName>
        <fullName evidence="1">Uncharacterized protein</fullName>
    </submittedName>
</protein>
<evidence type="ECO:0000313" key="1">
    <source>
        <dbReference type="EMBL" id="OUN38376.1"/>
    </source>
</evidence>
<proteinExistence type="predicted"/>
<dbReference type="Proteomes" id="UP000195455">
    <property type="component" value="Unassembled WGS sequence"/>
</dbReference>
<name>A0A1Y3TP96_9FIRM</name>
<comment type="caution">
    <text evidence="1">The sequence shown here is derived from an EMBL/GenBank/DDBJ whole genome shotgun (WGS) entry which is preliminary data.</text>
</comment>
<accession>A0A1Y3TP96</accession>
<evidence type="ECO:0000313" key="2">
    <source>
        <dbReference type="Proteomes" id="UP000195455"/>
    </source>
</evidence>
<gene>
    <name evidence="1" type="ORF">B5G26_16315</name>
</gene>
<reference evidence="2" key="1">
    <citation type="submission" date="2017-04" db="EMBL/GenBank/DDBJ databases">
        <title>Function of individual gut microbiota members based on whole genome sequencing of pure cultures obtained from chicken caecum.</title>
        <authorList>
            <person name="Medvecky M."/>
            <person name="Cejkova D."/>
            <person name="Polansky O."/>
            <person name="Karasova D."/>
            <person name="Kubasova T."/>
            <person name="Cizek A."/>
            <person name="Rychlik I."/>
        </authorList>
    </citation>
    <scope>NUCLEOTIDE SEQUENCE [LARGE SCALE GENOMIC DNA]</scope>
    <source>
        <strain evidence="2">An75</strain>
    </source>
</reference>